<proteinExistence type="predicted"/>
<evidence type="ECO:0000313" key="2">
    <source>
        <dbReference type="Proteomes" id="UP001056120"/>
    </source>
</evidence>
<accession>A0ACB9I957</accession>
<reference evidence="1 2" key="2">
    <citation type="journal article" date="2022" name="Mol. Ecol. Resour.">
        <title>The genomes of chicory, endive, great burdock and yacon provide insights into Asteraceae paleo-polyploidization history and plant inulin production.</title>
        <authorList>
            <person name="Fan W."/>
            <person name="Wang S."/>
            <person name="Wang H."/>
            <person name="Wang A."/>
            <person name="Jiang F."/>
            <person name="Liu H."/>
            <person name="Zhao H."/>
            <person name="Xu D."/>
            <person name="Zhang Y."/>
        </authorList>
    </citation>
    <scope>NUCLEOTIDE SEQUENCE [LARGE SCALE GENOMIC DNA]</scope>
    <source>
        <strain evidence="2">cv. Yunnan</strain>
        <tissue evidence="1">Leaves</tissue>
    </source>
</reference>
<dbReference type="EMBL" id="CM042027">
    <property type="protein sequence ID" value="KAI3804040.1"/>
    <property type="molecule type" value="Genomic_DNA"/>
</dbReference>
<gene>
    <name evidence="1" type="ORF">L1987_32208</name>
</gene>
<protein>
    <submittedName>
        <fullName evidence="1">Uncharacterized protein</fullName>
    </submittedName>
</protein>
<keyword evidence="2" id="KW-1185">Reference proteome</keyword>
<dbReference type="Proteomes" id="UP001056120">
    <property type="component" value="Linkage Group LG10"/>
</dbReference>
<sequence length="96" mass="10258">MGVTQTGQFGLEIEIWQSSDVGCLRGTRRWGGVFSRHAGDLPADRLNAGLLGMRRMMGGSSRYTKNPPCGQCKPGSLMVRGRDSLGLRGAKGATMS</sequence>
<comment type="caution">
    <text evidence="1">The sequence shown here is derived from an EMBL/GenBank/DDBJ whole genome shotgun (WGS) entry which is preliminary data.</text>
</comment>
<reference evidence="2" key="1">
    <citation type="journal article" date="2022" name="Mol. Ecol. Resour.">
        <title>The genomes of chicory, endive, great burdock and yacon provide insights into Asteraceae palaeo-polyploidization history and plant inulin production.</title>
        <authorList>
            <person name="Fan W."/>
            <person name="Wang S."/>
            <person name="Wang H."/>
            <person name="Wang A."/>
            <person name="Jiang F."/>
            <person name="Liu H."/>
            <person name="Zhao H."/>
            <person name="Xu D."/>
            <person name="Zhang Y."/>
        </authorList>
    </citation>
    <scope>NUCLEOTIDE SEQUENCE [LARGE SCALE GENOMIC DNA]</scope>
    <source>
        <strain evidence="2">cv. Yunnan</strain>
    </source>
</reference>
<name>A0ACB9I957_9ASTR</name>
<evidence type="ECO:0000313" key="1">
    <source>
        <dbReference type="EMBL" id="KAI3804040.1"/>
    </source>
</evidence>
<organism evidence="1 2">
    <name type="scientific">Smallanthus sonchifolius</name>
    <dbReference type="NCBI Taxonomy" id="185202"/>
    <lineage>
        <taxon>Eukaryota</taxon>
        <taxon>Viridiplantae</taxon>
        <taxon>Streptophyta</taxon>
        <taxon>Embryophyta</taxon>
        <taxon>Tracheophyta</taxon>
        <taxon>Spermatophyta</taxon>
        <taxon>Magnoliopsida</taxon>
        <taxon>eudicotyledons</taxon>
        <taxon>Gunneridae</taxon>
        <taxon>Pentapetalae</taxon>
        <taxon>asterids</taxon>
        <taxon>campanulids</taxon>
        <taxon>Asterales</taxon>
        <taxon>Asteraceae</taxon>
        <taxon>Asteroideae</taxon>
        <taxon>Heliantheae alliance</taxon>
        <taxon>Millerieae</taxon>
        <taxon>Smallanthus</taxon>
    </lineage>
</organism>